<reference evidence="2" key="2">
    <citation type="journal article" date="2018" name="Mol. Plant Microbe Interact.">
        <title>Genome sequence resources for the wheat stripe rust pathogen (Puccinia striiformis f. sp. tritici) and the barley stripe rust pathogen (Puccinia striiformis f. sp. hordei).</title>
        <authorList>
            <person name="Xia C."/>
            <person name="Wang M."/>
            <person name="Yin C."/>
            <person name="Cornejo O.E."/>
            <person name="Hulbert S.H."/>
            <person name="Chen X."/>
        </authorList>
    </citation>
    <scope>NUCLEOTIDE SEQUENCE [LARGE SCALE GENOMIC DNA]</scope>
    <source>
        <strain evidence="2">93-210</strain>
    </source>
</reference>
<gene>
    <name evidence="1" type="ORF">MJO28_000102</name>
</gene>
<name>A0ACC0EWH4_9BASI</name>
<comment type="caution">
    <text evidence="1">The sequence shown here is derived from an EMBL/GenBank/DDBJ whole genome shotgun (WGS) entry which is preliminary data.</text>
</comment>
<protein>
    <submittedName>
        <fullName evidence="1">Uncharacterized protein</fullName>
    </submittedName>
</protein>
<proteinExistence type="predicted"/>
<keyword evidence="2" id="KW-1185">Reference proteome</keyword>
<reference evidence="2" key="1">
    <citation type="journal article" date="2018" name="BMC Genomics">
        <title>Genomic insights into host adaptation between the wheat stripe rust pathogen (Puccinia striiformis f. sp. tritici) and the barley stripe rust pathogen (Puccinia striiformis f. sp. hordei).</title>
        <authorList>
            <person name="Xia C."/>
            <person name="Wang M."/>
            <person name="Yin C."/>
            <person name="Cornejo O.E."/>
            <person name="Hulbert S.H."/>
            <person name="Chen X."/>
        </authorList>
    </citation>
    <scope>NUCLEOTIDE SEQUENCE [LARGE SCALE GENOMIC DNA]</scope>
    <source>
        <strain evidence="2">93-210</strain>
    </source>
</reference>
<accession>A0ACC0EWH4</accession>
<dbReference type="Proteomes" id="UP001060170">
    <property type="component" value="Chromosome 1"/>
</dbReference>
<reference evidence="1 2" key="3">
    <citation type="journal article" date="2022" name="Microbiol. Spectr.">
        <title>Folding features and dynamics of 3D genome architecture in plant fungal pathogens.</title>
        <authorList>
            <person name="Xia C."/>
        </authorList>
    </citation>
    <scope>NUCLEOTIDE SEQUENCE [LARGE SCALE GENOMIC DNA]</scope>
    <source>
        <strain evidence="1 2">93-210</strain>
    </source>
</reference>
<evidence type="ECO:0000313" key="1">
    <source>
        <dbReference type="EMBL" id="KAI7962008.1"/>
    </source>
</evidence>
<dbReference type="EMBL" id="CM045865">
    <property type="protein sequence ID" value="KAI7962008.1"/>
    <property type="molecule type" value="Genomic_DNA"/>
</dbReference>
<organism evidence="1 2">
    <name type="scientific">Puccinia striiformis f. sp. tritici</name>
    <dbReference type="NCBI Taxonomy" id="168172"/>
    <lineage>
        <taxon>Eukaryota</taxon>
        <taxon>Fungi</taxon>
        <taxon>Dikarya</taxon>
        <taxon>Basidiomycota</taxon>
        <taxon>Pucciniomycotina</taxon>
        <taxon>Pucciniomycetes</taxon>
        <taxon>Pucciniales</taxon>
        <taxon>Pucciniaceae</taxon>
        <taxon>Puccinia</taxon>
    </lineage>
</organism>
<evidence type="ECO:0000313" key="2">
    <source>
        <dbReference type="Proteomes" id="UP001060170"/>
    </source>
</evidence>
<sequence length="62" mass="7016">MRVGLPRRSNISQSSNFIKTNSQNGSLRETGNAPLKNILGPIRDWRKAIARFMESATDERLD</sequence>